<gene>
    <name evidence="7" type="ORF">B0I31_10776</name>
</gene>
<evidence type="ECO:0000256" key="1">
    <source>
        <dbReference type="ARBA" id="ARBA00004141"/>
    </source>
</evidence>
<dbReference type="RefSeq" id="WP_106617150.1">
    <property type="nucleotide sequence ID" value="NZ_PYAX01000007.1"/>
</dbReference>
<evidence type="ECO:0000256" key="6">
    <source>
        <dbReference type="SAM" id="Phobius"/>
    </source>
</evidence>
<comment type="similarity">
    <text evidence="2">Belongs to the UPF0014 family.</text>
</comment>
<feature type="transmembrane region" description="Helical" evidence="6">
    <location>
        <begin position="192"/>
        <end position="213"/>
    </location>
</feature>
<evidence type="ECO:0000256" key="3">
    <source>
        <dbReference type="ARBA" id="ARBA00022692"/>
    </source>
</evidence>
<dbReference type="PANTHER" id="PTHR30028">
    <property type="entry name" value="UPF0014 INNER MEMBRANE PROTEIN YBBM-RELATED"/>
    <property type="match status" value="1"/>
</dbReference>
<keyword evidence="5 6" id="KW-0472">Membrane</keyword>
<dbReference type="PANTHER" id="PTHR30028:SF0">
    <property type="entry name" value="PROTEIN ALUMINUM SENSITIVE 3"/>
    <property type="match status" value="1"/>
</dbReference>
<dbReference type="InterPro" id="IPR005226">
    <property type="entry name" value="UPF0014_fam"/>
</dbReference>
<proteinExistence type="inferred from homology"/>
<keyword evidence="3 6" id="KW-0812">Transmembrane</keyword>
<evidence type="ECO:0000313" key="8">
    <source>
        <dbReference type="Proteomes" id="UP000241118"/>
    </source>
</evidence>
<comment type="caution">
    <text evidence="7">The sequence shown here is derived from an EMBL/GenBank/DDBJ whole genome shotgun (WGS) entry which is preliminary data.</text>
</comment>
<feature type="transmembrane region" description="Helical" evidence="6">
    <location>
        <begin position="118"/>
        <end position="142"/>
    </location>
</feature>
<keyword evidence="4 6" id="KW-1133">Transmembrane helix</keyword>
<dbReference type="AlphaFoldDB" id="A0A2P8I6D1"/>
<dbReference type="OrthoDB" id="3212530at2"/>
<feature type="transmembrane region" description="Helical" evidence="6">
    <location>
        <begin position="92"/>
        <end position="112"/>
    </location>
</feature>
<name>A0A2P8I6D1_SACCR</name>
<feature type="transmembrane region" description="Helical" evidence="6">
    <location>
        <begin position="12"/>
        <end position="31"/>
    </location>
</feature>
<comment type="subcellular location">
    <subcellularLocation>
        <location evidence="1">Membrane</location>
        <topology evidence="1">Multi-pass membrane protein</topology>
    </subcellularLocation>
</comment>
<dbReference type="Proteomes" id="UP000241118">
    <property type="component" value="Unassembled WGS sequence"/>
</dbReference>
<dbReference type="EMBL" id="PYAX01000007">
    <property type="protein sequence ID" value="PSL54022.1"/>
    <property type="molecule type" value="Genomic_DNA"/>
</dbReference>
<feature type="transmembrane region" description="Helical" evidence="6">
    <location>
        <begin position="51"/>
        <end position="80"/>
    </location>
</feature>
<accession>A0A2P8I6D1</accession>
<reference evidence="7 8" key="1">
    <citation type="submission" date="2018-03" db="EMBL/GenBank/DDBJ databases">
        <title>Genomic Encyclopedia of Type Strains, Phase III (KMG-III): the genomes of soil and plant-associated and newly described type strains.</title>
        <authorList>
            <person name="Whitman W."/>
        </authorList>
    </citation>
    <scope>NUCLEOTIDE SEQUENCE [LARGE SCALE GENOMIC DNA]</scope>
    <source>
        <strain evidence="7 8">CGMCC 4.7097</strain>
    </source>
</reference>
<evidence type="ECO:0000256" key="4">
    <source>
        <dbReference type="ARBA" id="ARBA00022989"/>
    </source>
</evidence>
<evidence type="ECO:0000256" key="5">
    <source>
        <dbReference type="ARBA" id="ARBA00023136"/>
    </source>
</evidence>
<sequence>MGGVVIATDWVRLLVVCLIFTAVAGAVVWWARLASPKPVVRAAVRATGQLAAVSAVITVVLASLPLTAAFLVLMAGVATGTSAARTKTGRRGVWVALAILGGTVPALVALVVSGLVPLVGIALVPVGGILIGGAMTATTLSVRRALDTLRDRHGEFEAALALGFTEPVAVRELVRRPAAEALIPALDQTRTVGLVTLPGAFVGMLLGGAPVWQAGALQLVVLLGLLAVEAVAIAVVVELVARGLVRRTGAVEEVRLT</sequence>
<protein>
    <submittedName>
        <fullName evidence="7">Putative ABC transport system permease protein</fullName>
    </submittedName>
</protein>
<keyword evidence="8" id="KW-1185">Reference proteome</keyword>
<dbReference type="Pfam" id="PF03649">
    <property type="entry name" value="UPF0014"/>
    <property type="match status" value="1"/>
</dbReference>
<evidence type="ECO:0000313" key="7">
    <source>
        <dbReference type="EMBL" id="PSL54022.1"/>
    </source>
</evidence>
<organism evidence="7 8">
    <name type="scientific">Saccharothrix carnea</name>
    <dbReference type="NCBI Taxonomy" id="1280637"/>
    <lineage>
        <taxon>Bacteria</taxon>
        <taxon>Bacillati</taxon>
        <taxon>Actinomycetota</taxon>
        <taxon>Actinomycetes</taxon>
        <taxon>Pseudonocardiales</taxon>
        <taxon>Pseudonocardiaceae</taxon>
        <taxon>Saccharothrix</taxon>
    </lineage>
</organism>
<evidence type="ECO:0000256" key="2">
    <source>
        <dbReference type="ARBA" id="ARBA00005268"/>
    </source>
</evidence>
<feature type="transmembrane region" description="Helical" evidence="6">
    <location>
        <begin position="219"/>
        <end position="241"/>
    </location>
</feature>
<dbReference type="GO" id="GO:0005886">
    <property type="term" value="C:plasma membrane"/>
    <property type="evidence" value="ECO:0007669"/>
    <property type="project" value="TreeGrafter"/>
</dbReference>